<dbReference type="Proteomes" id="UP001066276">
    <property type="component" value="Chromosome 6"/>
</dbReference>
<evidence type="ECO:0000313" key="1">
    <source>
        <dbReference type="EMBL" id="KAJ1143196.1"/>
    </source>
</evidence>
<protein>
    <recommendedName>
        <fullName evidence="3">Secreted protein</fullName>
    </recommendedName>
</protein>
<sequence>MSVCALLSGALVEWCCNARVLFKQWSVQATRSLRDALLILQPLCFAVGPLHWWSASGADVFVVALLEHRCSLCT</sequence>
<organism evidence="1 2">
    <name type="scientific">Pleurodeles waltl</name>
    <name type="common">Iberian ribbed newt</name>
    <dbReference type="NCBI Taxonomy" id="8319"/>
    <lineage>
        <taxon>Eukaryota</taxon>
        <taxon>Metazoa</taxon>
        <taxon>Chordata</taxon>
        <taxon>Craniata</taxon>
        <taxon>Vertebrata</taxon>
        <taxon>Euteleostomi</taxon>
        <taxon>Amphibia</taxon>
        <taxon>Batrachia</taxon>
        <taxon>Caudata</taxon>
        <taxon>Salamandroidea</taxon>
        <taxon>Salamandridae</taxon>
        <taxon>Pleurodelinae</taxon>
        <taxon>Pleurodeles</taxon>
    </lineage>
</organism>
<gene>
    <name evidence="1" type="ORF">NDU88_009507</name>
</gene>
<dbReference type="AlphaFoldDB" id="A0AAV7QRQ5"/>
<evidence type="ECO:0000313" key="2">
    <source>
        <dbReference type="Proteomes" id="UP001066276"/>
    </source>
</evidence>
<comment type="caution">
    <text evidence="1">The sequence shown here is derived from an EMBL/GenBank/DDBJ whole genome shotgun (WGS) entry which is preliminary data.</text>
</comment>
<keyword evidence="2" id="KW-1185">Reference proteome</keyword>
<dbReference type="EMBL" id="JANPWB010000010">
    <property type="protein sequence ID" value="KAJ1143196.1"/>
    <property type="molecule type" value="Genomic_DNA"/>
</dbReference>
<evidence type="ECO:0008006" key="3">
    <source>
        <dbReference type="Google" id="ProtNLM"/>
    </source>
</evidence>
<accession>A0AAV7QRQ5</accession>
<name>A0AAV7QRQ5_PLEWA</name>
<reference evidence="1" key="1">
    <citation type="journal article" date="2022" name="bioRxiv">
        <title>Sequencing and chromosome-scale assembly of the giantPleurodeles waltlgenome.</title>
        <authorList>
            <person name="Brown T."/>
            <person name="Elewa A."/>
            <person name="Iarovenko S."/>
            <person name="Subramanian E."/>
            <person name="Araus A.J."/>
            <person name="Petzold A."/>
            <person name="Susuki M."/>
            <person name="Suzuki K.-i.T."/>
            <person name="Hayashi T."/>
            <person name="Toyoda A."/>
            <person name="Oliveira C."/>
            <person name="Osipova E."/>
            <person name="Leigh N.D."/>
            <person name="Simon A."/>
            <person name="Yun M.H."/>
        </authorList>
    </citation>
    <scope>NUCLEOTIDE SEQUENCE</scope>
    <source>
        <strain evidence="1">20211129_DDA</strain>
        <tissue evidence="1">Liver</tissue>
    </source>
</reference>
<proteinExistence type="predicted"/>